<sequence>MSLIGIYLRGLAMGAADVVPGVSGGTIAFITGIYGTLLEAIKSLTPRNLRLITQQGFSAFWETVNGSFLLVLLLGIVTSILSLARVISYLLDQHPLLIWSFFFGLIIASALHVGKQIKNWRGSYLLMLLLGIALAVLITELKPSELTASPWIVFAAGSIAICAMILPGISGSFLLVLMGLYGPILAAVKDLNLVLISCFAAGCGLGLLSFAHLLSWLLARFYYLTMSLLTGFLLGSLNLVWPWKQTLSTYTNSKGKELALEQANRWPGDFELLTQQPAQTVSCITMAVAGVALVLLLEKISSKNTKAS</sequence>
<dbReference type="RefSeq" id="WP_258332590.1">
    <property type="nucleotide sequence ID" value="NZ_JAPTGG010000012.1"/>
</dbReference>
<feature type="transmembrane region" description="Helical" evidence="1">
    <location>
        <begin position="221"/>
        <end position="241"/>
    </location>
</feature>
<feature type="transmembrane region" description="Helical" evidence="1">
    <location>
        <begin position="120"/>
        <end position="139"/>
    </location>
</feature>
<feature type="transmembrane region" description="Helical" evidence="1">
    <location>
        <begin position="96"/>
        <end position="114"/>
    </location>
</feature>
<accession>A0A9J6RPI3</accession>
<reference evidence="2 3" key="1">
    <citation type="submission" date="2022-12" db="EMBL/GenBank/DDBJ databases">
        <title>Dasania phycosphaerae sp. nov., isolated from particulate material of the south coast of Korea.</title>
        <authorList>
            <person name="Jiang Y."/>
        </authorList>
    </citation>
    <scope>NUCLEOTIDE SEQUENCE [LARGE SCALE GENOMIC DNA]</scope>
    <source>
        <strain evidence="2 3">GY-19</strain>
    </source>
</reference>
<dbReference type="PANTHER" id="PTHR37308:SF1">
    <property type="entry name" value="POLYPRENYL-PHOSPHATE TRANSPORTER"/>
    <property type="match status" value="1"/>
</dbReference>
<feature type="transmembrane region" description="Helical" evidence="1">
    <location>
        <begin position="66"/>
        <end position="84"/>
    </location>
</feature>
<keyword evidence="3" id="KW-1185">Reference proteome</keyword>
<name>A0A9J6RPI3_9GAMM</name>
<keyword evidence="1" id="KW-0812">Transmembrane</keyword>
<feature type="transmembrane region" description="Helical" evidence="1">
    <location>
        <begin position="193"/>
        <end position="214"/>
    </location>
</feature>
<proteinExistence type="predicted"/>
<organism evidence="2 3">
    <name type="scientific">Dasania phycosphaerae</name>
    <dbReference type="NCBI Taxonomy" id="2950436"/>
    <lineage>
        <taxon>Bacteria</taxon>
        <taxon>Pseudomonadati</taxon>
        <taxon>Pseudomonadota</taxon>
        <taxon>Gammaproteobacteria</taxon>
        <taxon>Cellvibrionales</taxon>
        <taxon>Spongiibacteraceae</taxon>
        <taxon>Dasania</taxon>
    </lineage>
</organism>
<gene>
    <name evidence="2" type="ORF">O0V09_14540</name>
</gene>
<evidence type="ECO:0000313" key="3">
    <source>
        <dbReference type="Proteomes" id="UP001069090"/>
    </source>
</evidence>
<protein>
    <submittedName>
        <fullName evidence="2">DUF368 domain-containing protein</fullName>
    </submittedName>
</protein>
<dbReference type="InterPro" id="IPR007163">
    <property type="entry name" value="VCA0040-like"/>
</dbReference>
<dbReference type="EMBL" id="JAPTGG010000012">
    <property type="protein sequence ID" value="MCZ0866428.1"/>
    <property type="molecule type" value="Genomic_DNA"/>
</dbReference>
<dbReference type="PANTHER" id="PTHR37308">
    <property type="entry name" value="INTEGRAL MEMBRANE PROTEIN"/>
    <property type="match status" value="1"/>
</dbReference>
<dbReference type="Proteomes" id="UP001069090">
    <property type="component" value="Unassembled WGS sequence"/>
</dbReference>
<feature type="transmembrane region" description="Helical" evidence="1">
    <location>
        <begin position="151"/>
        <end position="181"/>
    </location>
</feature>
<dbReference type="AlphaFoldDB" id="A0A9J6RPI3"/>
<dbReference type="Pfam" id="PF04018">
    <property type="entry name" value="VCA0040-like"/>
    <property type="match status" value="1"/>
</dbReference>
<keyword evidence="1" id="KW-0472">Membrane</keyword>
<evidence type="ECO:0000313" key="2">
    <source>
        <dbReference type="EMBL" id="MCZ0866428.1"/>
    </source>
</evidence>
<evidence type="ECO:0000256" key="1">
    <source>
        <dbReference type="SAM" id="Phobius"/>
    </source>
</evidence>
<keyword evidence="1" id="KW-1133">Transmembrane helix</keyword>
<comment type="caution">
    <text evidence="2">The sequence shown here is derived from an EMBL/GenBank/DDBJ whole genome shotgun (WGS) entry which is preliminary data.</text>
</comment>